<dbReference type="GO" id="GO:0004672">
    <property type="term" value="F:protein kinase activity"/>
    <property type="evidence" value="ECO:0007669"/>
    <property type="project" value="InterPro"/>
</dbReference>
<feature type="transmembrane region" description="Helical" evidence="2">
    <location>
        <begin position="45"/>
        <end position="65"/>
    </location>
</feature>
<feature type="compositionally biased region" description="Basic and acidic residues" evidence="1">
    <location>
        <begin position="1471"/>
        <end position="1481"/>
    </location>
</feature>
<feature type="compositionally biased region" description="Low complexity" evidence="1">
    <location>
        <begin position="701"/>
        <end position="711"/>
    </location>
</feature>
<feature type="compositionally biased region" description="Polar residues" evidence="1">
    <location>
        <begin position="1447"/>
        <end position="1456"/>
    </location>
</feature>
<dbReference type="OrthoDB" id="5973359at2759"/>
<dbReference type="Proteomes" id="UP000639338">
    <property type="component" value="Unassembled WGS sequence"/>
</dbReference>
<feature type="compositionally biased region" description="Low complexity" evidence="1">
    <location>
        <begin position="1412"/>
        <end position="1430"/>
    </location>
</feature>
<dbReference type="EMBL" id="JACMRX010000002">
    <property type="protein sequence ID" value="KAF7994211.1"/>
    <property type="molecule type" value="Genomic_DNA"/>
</dbReference>
<feature type="region of interest" description="Disordered" evidence="1">
    <location>
        <begin position="935"/>
        <end position="968"/>
    </location>
</feature>
<organism evidence="4 5">
    <name type="scientific">Aphidius gifuensis</name>
    <name type="common">Parasitoid wasp</name>
    <dbReference type="NCBI Taxonomy" id="684658"/>
    <lineage>
        <taxon>Eukaryota</taxon>
        <taxon>Metazoa</taxon>
        <taxon>Ecdysozoa</taxon>
        <taxon>Arthropoda</taxon>
        <taxon>Hexapoda</taxon>
        <taxon>Insecta</taxon>
        <taxon>Pterygota</taxon>
        <taxon>Neoptera</taxon>
        <taxon>Endopterygota</taxon>
        <taxon>Hymenoptera</taxon>
        <taxon>Apocrita</taxon>
        <taxon>Ichneumonoidea</taxon>
        <taxon>Braconidae</taxon>
        <taxon>Aphidiinae</taxon>
        <taxon>Aphidius</taxon>
    </lineage>
</organism>
<feature type="compositionally biased region" description="Basic and acidic residues" evidence="1">
    <location>
        <begin position="1229"/>
        <end position="1239"/>
    </location>
</feature>
<dbReference type="GO" id="GO:0005524">
    <property type="term" value="F:ATP binding"/>
    <property type="evidence" value="ECO:0007669"/>
    <property type="project" value="InterPro"/>
</dbReference>
<dbReference type="SUPFAM" id="SSF56112">
    <property type="entry name" value="Protein kinase-like (PK-like)"/>
    <property type="match status" value="1"/>
</dbReference>
<feature type="compositionally biased region" description="Acidic residues" evidence="1">
    <location>
        <begin position="1123"/>
        <end position="1135"/>
    </location>
</feature>
<evidence type="ECO:0000256" key="2">
    <source>
        <dbReference type="SAM" id="Phobius"/>
    </source>
</evidence>
<dbReference type="PANTHER" id="PTHR24417">
    <property type="entry name" value="SERINE/THREONINE-PROTEIN KINASE LMTK1"/>
    <property type="match status" value="1"/>
</dbReference>
<evidence type="ECO:0000313" key="5">
    <source>
        <dbReference type="Proteomes" id="UP000639338"/>
    </source>
</evidence>
<dbReference type="PRINTS" id="PR00109">
    <property type="entry name" value="TYRKINASE"/>
</dbReference>
<dbReference type="InterPro" id="IPR008266">
    <property type="entry name" value="Tyr_kinase_AS"/>
</dbReference>
<dbReference type="PANTHER" id="PTHR24417:SF7">
    <property type="entry name" value="CHROMATIN MODIFICATION-RELATED PROTEIN EAF1"/>
    <property type="match status" value="1"/>
</dbReference>
<dbReference type="Gene3D" id="3.30.200.20">
    <property type="entry name" value="Phosphorylase Kinase, domain 1"/>
    <property type="match status" value="1"/>
</dbReference>
<dbReference type="Pfam" id="PF07714">
    <property type="entry name" value="PK_Tyr_Ser-Thr"/>
    <property type="match status" value="1"/>
</dbReference>
<name>A0A834XWS7_APHGI</name>
<feature type="transmembrane region" description="Helical" evidence="2">
    <location>
        <begin position="7"/>
        <end position="25"/>
    </location>
</feature>
<evidence type="ECO:0000313" key="4">
    <source>
        <dbReference type="EMBL" id="KAF7994211.1"/>
    </source>
</evidence>
<sequence length="1521" mass="173884">MYFIIKFWWIYWIFDSVNIVLTFPIKLTETNRDDIEKLQYQFQYVVTSGAGLLMLIICVVGCMCCKKQRNLSKGFEKFNNGSTAGSERGLELEAPRFESEAKLQLKSLSVDNFVNDIKIINKPKPPILLHDDDDNNIEYDEKLTINEWLDSDLHVSRDCLKYLCEIGRGWFGKVVEGTQTTKTTSNIDNNETNNNPKSIIVRILTEEASTNEKSWFLNESLLYLKLKHKNILSLYGICIENDPYLLIFESCKFGDLKSFLIKNNNSNDLINNNVILKMTIDITSALDYMHKNDFSHTDLSARNCLVTNNLTIKLGDYGISVDKYPNDYYVVDDRALPIRWSAPESIICTDTTIVTRSITQKANIWSYSILLWEIINWGKRPYDDLCDEKVIEMILLNKYHDNLIINNDNTCKLLCLIDAMKLCWKYLPNERATLDDIQKILHDNINDSFDERWSILGNNFKELGRCTSLKELRKYNDDDDDNIMNNEIKISTSSSSILNTNQQRAIFKLGPDELIINNNQLSNESGSETEEESWRGRVERGVYTEKVKQKSKSVADLMILTHIDSDSDVELSSMASQINDKIGKKKLTTTGSVDDLRFTKLNTTKFNDELKKLRNPINNDIISKEKLDNINIKFTSTPNKINNYNNNINDDIKSNYVDVELWNNAIEYELDNKIPGFDIETITFDDNLIVNNDEKNIIKTTTTTATTPDTPQSHDGDVSVDDDDIEKINRITTCDEEERKNLSTPDDERSSDSGFRDKESCEDEDNQITTIIESLSYNSLPATSNSTTEEEQLKILYELDCILDAECSGNYEDNNYQLITKESSSNIEYNNDIQSSQLSSDNDDNNQSIIEVINNIDDTEFLDNNKLINNTDNCTNNIINNSNNNDDDESSTISLKSDNSYVSFHLDDEFVAAIRNELREKLPHAQMSIVEAPELHDDDDDKNTSINKNITPTSAWNYDDEDDDNDETKNCDFRKNIDIAIRYNIYGTPLSPIMEERESTVTSDALLSKDNSNDLSDASKLSNLPDDEVIIIDTKTNKFLSIDDDDRDTTNGDLSDDENMDYIVENNRVKYKLSSDNKFLNCGVPLPSPEEESKWHGKFTIPLANQQDVIMSTSFSNDHDWNSQDEDDEDDEDENTTDKHTDDDEDEDEDDEENSSSSGEFVWKPYDEKTIDKNDNKEIINTNELNDIKEKIDEEEAADDGDDDDDEEEEFTPSAWDATLAPHRSALRSPEKKTTKTGDQKKNVWFKKQRYHCVYEYPKETPVSDCQGQAGTTWEPTSYADWEEMMDEPKLDVYSIDYDDSNFTGDEEFSVSSGSRPFQFNAGNGKYVSQFFPGASTDTTQLNNENIQIDNQQQKQLGELRHTRNKLKLNLSINNDKLINSTIINLSDDSDNDNTINFEINNSSESSKDDSGSNLVSIERSSIESSSELSCNDDLNGKNNNIEINNTSKSSGRPLSIQNNNYVDDNMTSMTHEHHKDDNKLTDNNVNDTVKLSNDESNIINDLTLPNKLNNDSNDLHEIHQ</sequence>
<feature type="compositionally biased region" description="Acidic residues" evidence="1">
    <location>
        <begin position="1193"/>
        <end position="1211"/>
    </location>
</feature>
<feature type="compositionally biased region" description="Polar residues" evidence="1">
    <location>
        <begin position="944"/>
        <end position="956"/>
    </location>
</feature>
<evidence type="ECO:0000256" key="1">
    <source>
        <dbReference type="SAM" id="MobiDB-lite"/>
    </source>
</evidence>
<gene>
    <name evidence="4" type="ORF">HCN44_001344</name>
</gene>
<keyword evidence="5" id="KW-1185">Reference proteome</keyword>
<dbReference type="PROSITE" id="PS00109">
    <property type="entry name" value="PROTEIN_KINASE_TYR"/>
    <property type="match status" value="1"/>
</dbReference>
<dbReference type="PROSITE" id="PS50011">
    <property type="entry name" value="PROTEIN_KINASE_DOM"/>
    <property type="match status" value="1"/>
</dbReference>
<protein>
    <recommendedName>
        <fullName evidence="3">Protein kinase domain-containing protein</fullName>
    </recommendedName>
</protein>
<dbReference type="InterPro" id="IPR000719">
    <property type="entry name" value="Prot_kinase_dom"/>
</dbReference>
<feature type="region of interest" description="Disordered" evidence="1">
    <location>
        <begin position="1399"/>
        <end position="1456"/>
    </location>
</feature>
<dbReference type="InterPro" id="IPR001245">
    <property type="entry name" value="Ser-Thr/Tyr_kinase_cat_dom"/>
</dbReference>
<evidence type="ECO:0000259" key="3">
    <source>
        <dbReference type="PROSITE" id="PS50011"/>
    </source>
</evidence>
<proteinExistence type="predicted"/>
<feature type="compositionally biased region" description="Low complexity" evidence="1">
    <location>
        <begin position="1437"/>
        <end position="1446"/>
    </location>
</feature>
<dbReference type="InterPro" id="IPR011009">
    <property type="entry name" value="Kinase-like_dom_sf"/>
</dbReference>
<feature type="region of interest" description="Disordered" evidence="1">
    <location>
        <begin position="1115"/>
        <end position="1169"/>
    </location>
</feature>
<keyword evidence="2" id="KW-0812">Transmembrane</keyword>
<dbReference type="SMART" id="SM00220">
    <property type="entry name" value="S_TKc"/>
    <property type="match status" value="1"/>
</dbReference>
<feature type="region of interest" description="Disordered" evidence="1">
    <location>
        <begin position="1185"/>
        <end position="1239"/>
    </location>
</feature>
<feature type="region of interest" description="Disordered" evidence="1">
    <location>
        <begin position="1466"/>
        <end position="1485"/>
    </location>
</feature>
<keyword evidence="2" id="KW-0472">Membrane</keyword>
<feature type="region of interest" description="Disordered" evidence="1">
    <location>
        <begin position="701"/>
        <end position="765"/>
    </location>
</feature>
<feature type="compositionally biased region" description="Basic and acidic residues" evidence="1">
    <location>
        <begin position="737"/>
        <end position="759"/>
    </location>
</feature>
<feature type="domain" description="Protein kinase" evidence="3">
    <location>
        <begin position="160"/>
        <end position="445"/>
    </location>
</feature>
<dbReference type="Gene3D" id="1.10.510.10">
    <property type="entry name" value="Transferase(Phosphotransferase) domain 1"/>
    <property type="match status" value="1"/>
</dbReference>
<accession>A0A834XWS7</accession>
<comment type="caution">
    <text evidence="4">The sequence shown here is derived from an EMBL/GenBank/DDBJ whole genome shotgun (WGS) entry which is preliminary data.</text>
</comment>
<feature type="compositionally biased region" description="Acidic residues" evidence="1">
    <location>
        <begin position="1143"/>
        <end position="1154"/>
    </location>
</feature>
<keyword evidence="2" id="KW-1133">Transmembrane helix</keyword>
<reference evidence="4 5" key="1">
    <citation type="submission" date="2020-08" db="EMBL/GenBank/DDBJ databases">
        <title>Aphidius gifuensis genome sequencing and assembly.</title>
        <authorList>
            <person name="Du Z."/>
        </authorList>
    </citation>
    <scope>NUCLEOTIDE SEQUENCE [LARGE SCALE GENOMIC DNA]</scope>
    <source>
        <strain evidence="4">YNYX2018</strain>
        <tissue evidence="4">Adults</tissue>
    </source>
</reference>